<evidence type="ECO:0000313" key="3">
    <source>
        <dbReference type="EMBL" id="CAX26026.1"/>
    </source>
</evidence>
<name>C7CES4_METED</name>
<evidence type="ECO:0000313" key="4">
    <source>
        <dbReference type="Proteomes" id="UP000008070"/>
    </source>
</evidence>
<protein>
    <submittedName>
        <fullName evidence="3">NADP oxidoreductase, coenzyme F420-dependent</fullName>
    </submittedName>
</protein>
<dbReference type="AlphaFoldDB" id="C7CES4"/>
<evidence type="ECO:0000259" key="2">
    <source>
        <dbReference type="Pfam" id="PF03807"/>
    </source>
</evidence>
<feature type="domain" description="Pyrroline-5-carboxylate reductase catalytic N-terminal" evidence="2">
    <location>
        <begin position="33"/>
        <end position="123"/>
    </location>
</feature>
<dbReference type="Pfam" id="PF03807">
    <property type="entry name" value="F420_oxidored"/>
    <property type="match status" value="1"/>
</dbReference>
<dbReference type="PANTHER" id="PTHR14239">
    <property type="entry name" value="DUDULIN-RELATED"/>
    <property type="match status" value="1"/>
</dbReference>
<dbReference type="KEGG" id="mdi:METDI4397"/>
<dbReference type="EMBL" id="FP103042">
    <property type="protein sequence ID" value="CAX26026.1"/>
    <property type="molecule type" value="Genomic_DNA"/>
</dbReference>
<keyword evidence="1" id="KW-0560">Oxidoreductase</keyword>
<dbReference type="GO" id="GO:0016491">
    <property type="term" value="F:oxidoreductase activity"/>
    <property type="evidence" value="ECO:0007669"/>
    <property type="project" value="UniProtKB-KW"/>
</dbReference>
<dbReference type="HOGENOM" id="CLU_076368_0_2_5"/>
<dbReference type="Proteomes" id="UP000008070">
    <property type="component" value="Chromosome"/>
</dbReference>
<dbReference type="Gene3D" id="3.40.50.720">
    <property type="entry name" value="NAD(P)-binding Rossmann-like Domain"/>
    <property type="match status" value="1"/>
</dbReference>
<proteinExistence type="predicted"/>
<dbReference type="InterPro" id="IPR028939">
    <property type="entry name" value="P5C_Rdtase_cat_N"/>
</dbReference>
<reference evidence="4" key="1">
    <citation type="journal article" date="2009" name="PLoS ONE">
        <title>Methylobacterium genome sequences: a reference blueprint to investigate microbial metabolism of C1 compounds from natural and industrial sources.</title>
        <authorList>
            <person name="Vuilleumier S."/>
            <person name="Chistoserdova L."/>
            <person name="Lee M.-C."/>
            <person name="Bringel F."/>
            <person name="Lajus A."/>
            <person name="Zhou Y."/>
            <person name="Gourion B."/>
            <person name="Barbe V."/>
            <person name="Chang J."/>
            <person name="Cruveiller S."/>
            <person name="Dossat C."/>
            <person name="Gillett W."/>
            <person name="Gruffaz C."/>
            <person name="Haugen E."/>
            <person name="Hourcade E."/>
            <person name="Levy R."/>
            <person name="Mangenot S."/>
            <person name="Muller E."/>
            <person name="Nadalig T."/>
            <person name="Pagni M."/>
            <person name="Penny C."/>
            <person name="Peyraud R."/>
            <person name="Robinson D.G."/>
            <person name="Roche D."/>
            <person name="Rouy Z."/>
            <person name="Saenampechek C."/>
            <person name="Salvignol G."/>
            <person name="Vallenet D."/>
            <person name="Wu Z."/>
            <person name="Marx C.J."/>
            <person name="Vorholt J.A."/>
            <person name="Olson M.V."/>
            <person name="Kaul R."/>
            <person name="Weissenbach J."/>
            <person name="Medigue C."/>
            <person name="Lidstrom M.E."/>
        </authorList>
    </citation>
    <scope>NUCLEOTIDE SEQUENCE [LARGE SCALE GENOMIC DNA]</scope>
    <source>
        <strain evidence="4">DSM 6343 / CIP 106787 / DM4</strain>
    </source>
</reference>
<dbReference type="PANTHER" id="PTHR14239:SF10">
    <property type="entry name" value="REDUCTASE"/>
    <property type="match status" value="1"/>
</dbReference>
<accession>C7CES4</accession>
<dbReference type="InterPro" id="IPR051267">
    <property type="entry name" value="STEAP_metalloreductase"/>
</dbReference>
<evidence type="ECO:0000256" key="1">
    <source>
        <dbReference type="ARBA" id="ARBA00023002"/>
    </source>
</evidence>
<organism evidence="3 4">
    <name type="scientific">Methylorubrum extorquens (strain DSM 6343 / CIP 106787 / DM4)</name>
    <name type="common">Methylobacterium extorquens</name>
    <dbReference type="NCBI Taxonomy" id="661410"/>
    <lineage>
        <taxon>Bacteria</taxon>
        <taxon>Pseudomonadati</taxon>
        <taxon>Pseudomonadota</taxon>
        <taxon>Alphaproteobacteria</taxon>
        <taxon>Hyphomicrobiales</taxon>
        <taxon>Methylobacteriaceae</taxon>
        <taxon>Methylorubrum</taxon>
    </lineage>
</organism>
<dbReference type="InterPro" id="IPR036291">
    <property type="entry name" value="NAD(P)-bd_dom_sf"/>
</dbReference>
<sequence length="279" mass="29505">MGYPPFGRFLLIPLPSHSSRCITTDAVREQVMKIGIIGAGHIGKSLVTKLSAAGHDVKVANSRGPETIGPDILSTGARAVTAHDAVADVDVVILSIPPTGIQRIAGLIKAIPNKTVVIDTSNYYPMRDGTIDAIEAGQVESLWVTEQLGRPIVKAWNAIGSGSLAEKGAPSGTPGRIAIPVAADREEDRRVGMRLVEDTGFDAFDAGSLTESWRQQPGAPGYCTDLTLEEMPGALAAAERARLPKRRDLVVAVVQERVGDGKTNPDAEFGVRVARAICL</sequence>
<dbReference type="SUPFAM" id="SSF51735">
    <property type="entry name" value="NAD(P)-binding Rossmann-fold domains"/>
    <property type="match status" value="1"/>
</dbReference>
<gene>
    <name evidence="3" type="ORF">METD_I4397</name>
</gene>